<reference evidence="1" key="1">
    <citation type="submission" date="2021-02" db="EMBL/GenBank/DDBJ databases">
        <authorList>
            <person name="Syme A R."/>
            <person name="Syme A R."/>
            <person name="Moolhuijzen P."/>
        </authorList>
    </citation>
    <scope>NUCLEOTIDE SEQUENCE</scope>
    <source>
        <strain evidence="1">W1-1</strain>
    </source>
</reference>
<evidence type="ECO:0000313" key="1">
    <source>
        <dbReference type="EMBL" id="CAE7007131.1"/>
    </source>
</evidence>
<name>A0A6S6VQN5_9PLEO</name>
<dbReference type="InterPro" id="IPR023393">
    <property type="entry name" value="START-like_dom_sf"/>
</dbReference>
<gene>
    <name evidence="1" type="ORF">PTTW11_01502</name>
</gene>
<protein>
    <recommendedName>
        <fullName evidence="3">Polyketide cyclase/dehydrase</fullName>
    </recommendedName>
</protein>
<sequence>MSDTEVWPPAEGLTTKIVPRKDAIVQLPYSTKIHAPAALVFDTVLNIGDYPKWNTWIPSGRILTQPASAAASDNSSRMHIGSTMVFNVVMNASKPNSITETQLKVVDISTPSSPTTYLGPALLADPSFTADLTKVYRVSWTGHGAMASWGVLRLERFHEVIVRGEGECEVRTWEIMGGVMARVVKGLLEGTLREKVGVWCADLKAYCEKVHREGRET</sequence>
<evidence type="ECO:0008006" key="3">
    <source>
        <dbReference type="Google" id="ProtNLM"/>
    </source>
</evidence>
<dbReference type="EMBL" id="HG992978">
    <property type="protein sequence ID" value="CAE7007131.1"/>
    <property type="molecule type" value="Genomic_DNA"/>
</dbReference>
<accession>A0A6S6VQN5</accession>
<dbReference type="CDD" id="cd07822">
    <property type="entry name" value="SRPBCC_4"/>
    <property type="match status" value="1"/>
</dbReference>
<dbReference type="SUPFAM" id="SSF55961">
    <property type="entry name" value="Bet v1-like"/>
    <property type="match status" value="1"/>
</dbReference>
<dbReference type="Gene3D" id="3.30.530.20">
    <property type="match status" value="1"/>
</dbReference>
<evidence type="ECO:0000313" key="2">
    <source>
        <dbReference type="Proteomes" id="UP000472372"/>
    </source>
</evidence>
<dbReference type="Proteomes" id="UP000472372">
    <property type="component" value="Chromosome 2"/>
</dbReference>
<dbReference type="AlphaFoldDB" id="A0A6S6VQN5"/>
<proteinExistence type="predicted"/>
<organism evidence="1 2">
    <name type="scientific">Pyrenophora teres f. teres</name>
    <dbReference type="NCBI Taxonomy" id="97479"/>
    <lineage>
        <taxon>Eukaryota</taxon>
        <taxon>Fungi</taxon>
        <taxon>Dikarya</taxon>
        <taxon>Ascomycota</taxon>
        <taxon>Pezizomycotina</taxon>
        <taxon>Dothideomycetes</taxon>
        <taxon>Pleosporomycetidae</taxon>
        <taxon>Pleosporales</taxon>
        <taxon>Pleosporineae</taxon>
        <taxon>Pleosporaceae</taxon>
        <taxon>Pyrenophora</taxon>
    </lineage>
</organism>